<dbReference type="GO" id="GO:0016788">
    <property type="term" value="F:hydrolase activity, acting on ester bonds"/>
    <property type="evidence" value="ECO:0007669"/>
    <property type="project" value="UniProtKB-ARBA"/>
</dbReference>
<comment type="caution">
    <text evidence="4">The sequence shown here is derived from an EMBL/GenBank/DDBJ whole genome shotgun (WGS) entry which is preliminary data.</text>
</comment>
<dbReference type="Proteomes" id="UP000462014">
    <property type="component" value="Unassembled WGS sequence"/>
</dbReference>
<dbReference type="InterPro" id="IPR036514">
    <property type="entry name" value="SGNH_hydro_sf"/>
</dbReference>
<protein>
    <submittedName>
        <fullName evidence="4">GntR family transcriptional regulator</fullName>
    </submittedName>
</protein>
<accession>A0A7K1SWA1</accession>
<dbReference type="AlphaFoldDB" id="A0A7K1SWA1"/>
<dbReference type="RefSeq" id="WP_157565584.1">
    <property type="nucleotide sequence ID" value="NZ_WPIK01000005.1"/>
</dbReference>
<keyword evidence="5" id="KW-1185">Reference proteome</keyword>
<evidence type="ECO:0000256" key="1">
    <source>
        <dbReference type="ARBA" id="ARBA00008668"/>
    </source>
</evidence>
<dbReference type="EMBL" id="WPIK01000005">
    <property type="protein sequence ID" value="MVN21340.1"/>
    <property type="molecule type" value="Genomic_DNA"/>
</dbReference>
<gene>
    <name evidence="4" type="ORF">GO621_07300</name>
</gene>
<evidence type="ECO:0000313" key="5">
    <source>
        <dbReference type="Proteomes" id="UP000462014"/>
    </source>
</evidence>
<sequence>MLLLPAKKIANAILLIAVFAFSFTQQNNIKVYLIGDSTMANKQVKAYPETGWGMPFAYFFDQTVTVDNRAQNGRSTKSFIAENRWQPVVNDLKEGDYVLIQFGHNDEVPTKATYTTEANFRTNLIRFVNETRSKKANPVLITPVARRKFDAAGKVEETHAVYAAIVRKVAQENKVPLIDLDKESQDLLQKFGPETSKYLYNHLQAGENPNYPEGKEDDTHFSELGARKMAEIVLADIRTLKLDLANRIVQPKSK</sequence>
<comment type="similarity">
    <text evidence="1">Belongs to the 'GDSL' lipolytic enzyme family.</text>
</comment>
<evidence type="ECO:0000259" key="3">
    <source>
        <dbReference type="Pfam" id="PF13472"/>
    </source>
</evidence>
<feature type="domain" description="SGNH hydrolase-type esterase" evidence="3">
    <location>
        <begin position="33"/>
        <end position="227"/>
    </location>
</feature>
<reference evidence="4 5" key="1">
    <citation type="submission" date="2019-12" db="EMBL/GenBank/DDBJ databases">
        <title>Mucilaginibacter sp. HMF7410 genome sequencing and assembly.</title>
        <authorList>
            <person name="Kang H."/>
            <person name="Cha I."/>
            <person name="Kim H."/>
            <person name="Joh K."/>
        </authorList>
    </citation>
    <scope>NUCLEOTIDE SEQUENCE [LARGE SCALE GENOMIC DNA]</scope>
    <source>
        <strain evidence="4 5">HMF7410</strain>
    </source>
</reference>
<dbReference type="SUPFAM" id="SSF52266">
    <property type="entry name" value="SGNH hydrolase"/>
    <property type="match status" value="1"/>
</dbReference>
<name>A0A7K1SWA1_9SPHI</name>
<dbReference type="Pfam" id="PF13472">
    <property type="entry name" value="Lipase_GDSL_2"/>
    <property type="match status" value="1"/>
</dbReference>
<dbReference type="PANTHER" id="PTHR43695:SF1">
    <property type="entry name" value="RHAMNOGALACTURONAN ACETYLESTERASE"/>
    <property type="match status" value="1"/>
</dbReference>
<dbReference type="InterPro" id="IPR037459">
    <property type="entry name" value="RhgT-like"/>
</dbReference>
<keyword evidence="2" id="KW-0378">Hydrolase</keyword>
<evidence type="ECO:0000256" key="2">
    <source>
        <dbReference type="ARBA" id="ARBA00022801"/>
    </source>
</evidence>
<evidence type="ECO:0000313" key="4">
    <source>
        <dbReference type="EMBL" id="MVN21340.1"/>
    </source>
</evidence>
<dbReference type="InterPro" id="IPR013830">
    <property type="entry name" value="SGNH_hydro"/>
</dbReference>
<proteinExistence type="inferred from homology"/>
<organism evidence="4 5">
    <name type="scientific">Mucilaginibacter arboris</name>
    <dbReference type="NCBI Taxonomy" id="2682090"/>
    <lineage>
        <taxon>Bacteria</taxon>
        <taxon>Pseudomonadati</taxon>
        <taxon>Bacteroidota</taxon>
        <taxon>Sphingobacteriia</taxon>
        <taxon>Sphingobacteriales</taxon>
        <taxon>Sphingobacteriaceae</taxon>
        <taxon>Mucilaginibacter</taxon>
    </lineage>
</organism>
<dbReference type="Gene3D" id="3.40.50.1110">
    <property type="entry name" value="SGNH hydrolase"/>
    <property type="match status" value="1"/>
</dbReference>
<dbReference type="CDD" id="cd01821">
    <property type="entry name" value="Rhamnogalacturan_acetylesterase_like"/>
    <property type="match status" value="1"/>
</dbReference>
<dbReference type="PANTHER" id="PTHR43695">
    <property type="entry name" value="PUTATIVE (AFU_ORTHOLOGUE AFUA_2G17250)-RELATED"/>
    <property type="match status" value="1"/>
</dbReference>